<feature type="domain" description="DUF7704" evidence="2">
    <location>
        <begin position="8"/>
        <end position="146"/>
    </location>
</feature>
<dbReference type="PANTHER" id="PTHR37019">
    <property type="entry name" value="CHROMOSOME 1, WHOLE GENOME SHOTGUN SEQUENCE"/>
    <property type="match status" value="1"/>
</dbReference>
<proteinExistence type="predicted"/>
<feature type="transmembrane region" description="Helical" evidence="1">
    <location>
        <begin position="130"/>
        <end position="150"/>
    </location>
</feature>
<keyword evidence="1" id="KW-1133">Transmembrane helix</keyword>
<sequence>MSSSPEPIPAFYRVFFSTIDPVIALSGVLTQLFSPATILRLYNASSSLTLPPAIETTVLLDSSAGYLLSTLFLQVVMLRLRPADRTVWKCLEASILIQDVALVAAVARSLDAQHRLAWRMVTGEEWGNLGILVGVGVLRAAFLMGIGMEGGREARKNLKRA</sequence>
<dbReference type="RefSeq" id="XP_016637882.1">
    <property type="nucleotide sequence ID" value="XM_016770972.1"/>
</dbReference>
<feature type="transmembrane region" description="Helical" evidence="1">
    <location>
        <begin position="12"/>
        <end position="33"/>
    </location>
</feature>
<evidence type="ECO:0000313" key="3">
    <source>
        <dbReference type="EMBL" id="KIY03760.1"/>
    </source>
</evidence>
<protein>
    <recommendedName>
        <fullName evidence="2">DUF7704 domain-containing protein</fullName>
    </recommendedName>
</protein>
<evidence type="ECO:0000256" key="1">
    <source>
        <dbReference type="SAM" id="Phobius"/>
    </source>
</evidence>
<keyword evidence="1" id="KW-0472">Membrane</keyword>
<dbReference type="OrthoDB" id="2937326at2759"/>
<organism evidence="3 4">
    <name type="scientific">Fonsecaea multimorphosa CBS 102226</name>
    <dbReference type="NCBI Taxonomy" id="1442371"/>
    <lineage>
        <taxon>Eukaryota</taxon>
        <taxon>Fungi</taxon>
        <taxon>Dikarya</taxon>
        <taxon>Ascomycota</taxon>
        <taxon>Pezizomycotina</taxon>
        <taxon>Eurotiomycetes</taxon>
        <taxon>Chaetothyriomycetidae</taxon>
        <taxon>Chaetothyriales</taxon>
        <taxon>Herpotrichiellaceae</taxon>
        <taxon>Fonsecaea</taxon>
    </lineage>
</organism>
<gene>
    <name evidence="3" type="ORF">Z520_00451</name>
</gene>
<dbReference type="InterPro" id="IPR056121">
    <property type="entry name" value="DUF7704"/>
</dbReference>
<keyword evidence="4" id="KW-1185">Reference proteome</keyword>
<dbReference type="GeneID" id="27706197"/>
<accession>A0A0D2KJV8</accession>
<evidence type="ECO:0000259" key="2">
    <source>
        <dbReference type="Pfam" id="PF24803"/>
    </source>
</evidence>
<evidence type="ECO:0000313" key="4">
    <source>
        <dbReference type="Proteomes" id="UP000053411"/>
    </source>
</evidence>
<dbReference type="EMBL" id="KN848062">
    <property type="protein sequence ID" value="KIY03760.1"/>
    <property type="molecule type" value="Genomic_DNA"/>
</dbReference>
<dbReference type="PANTHER" id="PTHR37019:SF1">
    <property type="entry name" value="EXPERA DOMAIN-CONTAINING PROTEIN"/>
    <property type="match status" value="1"/>
</dbReference>
<dbReference type="Proteomes" id="UP000053411">
    <property type="component" value="Unassembled WGS sequence"/>
</dbReference>
<reference evidence="3 4" key="1">
    <citation type="submission" date="2015-01" db="EMBL/GenBank/DDBJ databases">
        <title>The Genome Sequence of Fonsecaea multimorphosa CBS 102226.</title>
        <authorList>
            <consortium name="The Broad Institute Genomics Platform"/>
            <person name="Cuomo C."/>
            <person name="de Hoog S."/>
            <person name="Gorbushina A."/>
            <person name="Stielow B."/>
            <person name="Teixiera M."/>
            <person name="Abouelleil A."/>
            <person name="Chapman S.B."/>
            <person name="Priest M."/>
            <person name="Young S.K."/>
            <person name="Wortman J."/>
            <person name="Nusbaum C."/>
            <person name="Birren B."/>
        </authorList>
    </citation>
    <scope>NUCLEOTIDE SEQUENCE [LARGE SCALE GENOMIC DNA]</scope>
    <source>
        <strain evidence="3 4">CBS 102226</strain>
    </source>
</reference>
<dbReference type="AlphaFoldDB" id="A0A0D2KJV8"/>
<keyword evidence="1" id="KW-0812">Transmembrane</keyword>
<dbReference type="Pfam" id="PF24803">
    <property type="entry name" value="DUF7704"/>
    <property type="match status" value="1"/>
</dbReference>
<name>A0A0D2KJV8_9EURO</name>
<dbReference type="VEuPathDB" id="FungiDB:Z520_00451"/>